<dbReference type="AlphaFoldDB" id="A0A8T2IMA1"/>
<dbReference type="Pfam" id="PF01596">
    <property type="entry name" value="Methyltransf_3"/>
    <property type="match status" value="1"/>
</dbReference>
<dbReference type="Gene3D" id="3.40.50.150">
    <property type="entry name" value="Vaccinia Virus protein VP39"/>
    <property type="match status" value="1"/>
</dbReference>
<sequence>MFPFPSIKLTPSTAETPSSAPNSWRLQEAVIYTTLHCLQLPLQLFSRVPQNPLVPSVPQYQEETAKKKTSEGSRTSKVDLLIGSSVDLIPQLKKKFNIDKFDLIFLDHWKASYLPDTKLLEECGLVQAGSVLLADNVICPGTPDYLDYVRNSPRYESQYFPAKLEYLQVEDGMEKSVFLG</sequence>
<dbReference type="EMBL" id="JAACNH010000265">
    <property type="protein sequence ID" value="KAG8431276.1"/>
    <property type="molecule type" value="Genomic_DNA"/>
</dbReference>
<evidence type="ECO:0000256" key="3">
    <source>
        <dbReference type="ARBA" id="ARBA00022679"/>
    </source>
</evidence>
<evidence type="ECO:0000256" key="2">
    <source>
        <dbReference type="ARBA" id="ARBA00022603"/>
    </source>
</evidence>
<name>A0A8T2IMA1_9PIPI</name>
<dbReference type="PROSITE" id="PS51682">
    <property type="entry name" value="SAM_OMT_I"/>
    <property type="match status" value="1"/>
</dbReference>
<evidence type="ECO:0000256" key="5">
    <source>
        <dbReference type="ARBA" id="ARBA00022867"/>
    </source>
</evidence>
<reference evidence="8" key="1">
    <citation type="thesis" date="2020" institute="ProQuest LLC" country="789 East Eisenhower Parkway, Ann Arbor, MI, USA">
        <title>Comparative Genomics and Chromosome Evolution.</title>
        <authorList>
            <person name="Mudd A.B."/>
        </authorList>
    </citation>
    <scope>NUCLEOTIDE SEQUENCE</scope>
    <source>
        <strain evidence="8">Female2</strain>
        <tissue evidence="8">Blood</tissue>
    </source>
</reference>
<dbReference type="SUPFAM" id="SSF53335">
    <property type="entry name" value="S-adenosyl-L-methionine-dependent methyltransferases"/>
    <property type="match status" value="1"/>
</dbReference>
<dbReference type="PANTHER" id="PTHR43836:SF10">
    <property type="entry name" value="CATECHOL O-METHYLTRANSFERASE B"/>
    <property type="match status" value="1"/>
</dbReference>
<dbReference type="InterPro" id="IPR002935">
    <property type="entry name" value="SAM_O-MeTrfase"/>
</dbReference>
<dbReference type="OrthoDB" id="186626at2759"/>
<comment type="similarity">
    <text evidence="7">Belongs to the class I-like SAM-binding methyltransferase superfamily. Cation-dependent O-methyltransferase family.</text>
</comment>
<keyword evidence="2" id="KW-0489">Methyltransferase</keyword>
<dbReference type="Proteomes" id="UP000812440">
    <property type="component" value="Unassembled WGS sequence"/>
</dbReference>
<organism evidence="8 9">
    <name type="scientific">Hymenochirus boettgeri</name>
    <name type="common">Congo dwarf clawed frog</name>
    <dbReference type="NCBI Taxonomy" id="247094"/>
    <lineage>
        <taxon>Eukaryota</taxon>
        <taxon>Metazoa</taxon>
        <taxon>Chordata</taxon>
        <taxon>Craniata</taxon>
        <taxon>Vertebrata</taxon>
        <taxon>Euteleostomi</taxon>
        <taxon>Amphibia</taxon>
        <taxon>Batrachia</taxon>
        <taxon>Anura</taxon>
        <taxon>Pipoidea</taxon>
        <taxon>Pipidae</taxon>
        <taxon>Pipinae</taxon>
        <taxon>Hymenochirus</taxon>
    </lineage>
</organism>
<evidence type="ECO:0000313" key="8">
    <source>
        <dbReference type="EMBL" id="KAG8431276.1"/>
    </source>
</evidence>
<comment type="caution">
    <text evidence="8">The sequence shown here is derived from an EMBL/GenBank/DDBJ whole genome shotgun (WGS) entry which is preliminary data.</text>
</comment>
<dbReference type="GO" id="GO:0016206">
    <property type="term" value="F:catechol O-methyltransferase activity"/>
    <property type="evidence" value="ECO:0007669"/>
    <property type="project" value="UniProtKB-EC"/>
</dbReference>
<evidence type="ECO:0000256" key="1">
    <source>
        <dbReference type="ARBA" id="ARBA00012880"/>
    </source>
</evidence>
<keyword evidence="9" id="KW-1185">Reference proteome</keyword>
<keyword evidence="6" id="KW-0128">Catecholamine metabolism</keyword>
<evidence type="ECO:0000256" key="7">
    <source>
        <dbReference type="ARBA" id="ARBA00023453"/>
    </source>
</evidence>
<gene>
    <name evidence="8" type="ORF">GDO86_019122</name>
</gene>
<keyword evidence="3" id="KW-0808">Transferase</keyword>
<protein>
    <recommendedName>
        <fullName evidence="1">catechol O-methyltransferase</fullName>
        <ecNumber evidence="1">2.1.1.6</ecNumber>
    </recommendedName>
</protein>
<dbReference type="GO" id="GO:0032259">
    <property type="term" value="P:methylation"/>
    <property type="evidence" value="ECO:0007669"/>
    <property type="project" value="UniProtKB-KW"/>
</dbReference>
<dbReference type="EC" id="2.1.1.6" evidence="1"/>
<accession>A0A8T2IMA1</accession>
<evidence type="ECO:0000313" key="9">
    <source>
        <dbReference type="Proteomes" id="UP000812440"/>
    </source>
</evidence>
<proteinExistence type="inferred from homology"/>
<dbReference type="PANTHER" id="PTHR43836">
    <property type="entry name" value="CATECHOL O-METHYLTRANSFERASE 1-RELATED"/>
    <property type="match status" value="1"/>
</dbReference>
<dbReference type="GO" id="GO:0042424">
    <property type="term" value="P:catecholamine catabolic process"/>
    <property type="evidence" value="ECO:0007669"/>
    <property type="project" value="TreeGrafter"/>
</dbReference>
<dbReference type="InterPro" id="IPR029063">
    <property type="entry name" value="SAM-dependent_MTases_sf"/>
</dbReference>
<dbReference type="GO" id="GO:0042417">
    <property type="term" value="P:dopamine metabolic process"/>
    <property type="evidence" value="ECO:0007669"/>
    <property type="project" value="TreeGrafter"/>
</dbReference>
<evidence type="ECO:0000256" key="4">
    <source>
        <dbReference type="ARBA" id="ARBA00022691"/>
    </source>
</evidence>
<keyword evidence="4" id="KW-0949">S-adenosyl-L-methionine</keyword>
<keyword evidence="5" id="KW-0531">Neurotransmitter degradation</keyword>
<dbReference type="GO" id="GO:0032502">
    <property type="term" value="P:developmental process"/>
    <property type="evidence" value="ECO:0007669"/>
    <property type="project" value="TreeGrafter"/>
</dbReference>
<evidence type="ECO:0000256" key="6">
    <source>
        <dbReference type="ARBA" id="ARBA00022939"/>
    </source>
</evidence>